<evidence type="ECO:0000313" key="3">
    <source>
        <dbReference type="Proteomes" id="UP001305414"/>
    </source>
</evidence>
<gene>
    <name evidence="2" type="ORF">RRF57_009134</name>
</gene>
<dbReference type="AlphaFoldDB" id="A0AAN7UJ29"/>
<dbReference type="Proteomes" id="UP001305414">
    <property type="component" value="Unassembled WGS sequence"/>
</dbReference>
<proteinExistence type="predicted"/>
<evidence type="ECO:0000313" key="2">
    <source>
        <dbReference type="EMBL" id="KAK5633420.1"/>
    </source>
</evidence>
<accession>A0AAN7UJ29</accession>
<reference evidence="2 3" key="1">
    <citation type="submission" date="2023-10" db="EMBL/GenBank/DDBJ databases">
        <title>Draft genome sequence of Xylaria bambusicola isolate GMP-LS, the root and basal stem rot pathogen of sugarcane in Indonesia.</title>
        <authorList>
            <person name="Selvaraj P."/>
            <person name="Muralishankar V."/>
            <person name="Muruganantham S."/>
            <person name="Sp S."/>
            <person name="Haryani S."/>
            <person name="Lau K.J.X."/>
            <person name="Naqvi N.I."/>
        </authorList>
    </citation>
    <scope>NUCLEOTIDE SEQUENCE [LARGE SCALE GENOMIC DNA]</scope>
    <source>
        <strain evidence="2">GMP-LS</strain>
    </source>
</reference>
<feature type="region of interest" description="Disordered" evidence="1">
    <location>
        <begin position="34"/>
        <end position="53"/>
    </location>
</feature>
<keyword evidence="3" id="KW-1185">Reference proteome</keyword>
<name>A0AAN7UJ29_9PEZI</name>
<organism evidence="2 3">
    <name type="scientific">Xylaria bambusicola</name>
    <dbReference type="NCBI Taxonomy" id="326684"/>
    <lineage>
        <taxon>Eukaryota</taxon>
        <taxon>Fungi</taxon>
        <taxon>Dikarya</taxon>
        <taxon>Ascomycota</taxon>
        <taxon>Pezizomycotina</taxon>
        <taxon>Sordariomycetes</taxon>
        <taxon>Xylariomycetidae</taxon>
        <taxon>Xylariales</taxon>
        <taxon>Xylariaceae</taxon>
        <taxon>Xylaria</taxon>
    </lineage>
</organism>
<protein>
    <submittedName>
        <fullName evidence="2">Uncharacterized protein</fullName>
    </submittedName>
</protein>
<dbReference type="EMBL" id="JAWHQM010000032">
    <property type="protein sequence ID" value="KAK5633420.1"/>
    <property type="molecule type" value="Genomic_DNA"/>
</dbReference>
<comment type="caution">
    <text evidence="2">The sequence shown here is derived from an EMBL/GenBank/DDBJ whole genome shotgun (WGS) entry which is preliminary data.</text>
</comment>
<sequence length="86" mass="9746">MVCLISGRLLSSLVPCDSLIPPLVRVEHEMLGERDDHVDDESPSGYKGKQHRIKTRVRKEWTRSVHAVVPYPRLDETPSITSPKSI</sequence>
<evidence type="ECO:0000256" key="1">
    <source>
        <dbReference type="SAM" id="MobiDB-lite"/>
    </source>
</evidence>